<sequence>MSNSQDQEAINRARKTPMGQLASAGIENILTGQYVQINMPGTVYHGLVGQIPPRSAFSTDGSGNRQYTVQLKLYNGEVVFLKALQYQLTWPNGVYQATSAGMSQATYRRICQYLRQETGSVMRLDLYKLTMSGGNATGSSAPRDNRETSINRSNTQPFHVEITMINVHDQMRARRNGFAPFGMALPHGAVAESEEDGLPIEQDTLQDATAGFPARGGPAVAGEPGPESPERRAGPPFIEELFLNVEGQFLVLRFDTLKRHSVFFDELLGDYEHDRKNSDALLRIGGVPVLRLGMVNAKGLHTALKAAIGRKDYNLITDALHSAYTLRFEAVYADLVGLVRSKWKKKRASLSMDNKAATLVVAQMCGLVDVVQESFQDVLRFTPLPTLSLKRLNYGSPDQANAVNSVINQLYATRDIVLGEWRSTKDNATDAFNDTRLRCTTSHDKASRRARARAATPMALKMLAFSAGIYERGHIDPIDVFERLSAMQSGLCVECYKIYAAFWQSKKYKMQALLNGLSHACNSISHFQGMSSSKREQLEAQPVSAVAVELNRCQCLPPIAHLTVPSPTACETQLQEQKECVRRAQLSTCFLL</sequence>
<keyword evidence="3" id="KW-1185">Reference proteome</keyword>
<name>A0A8E2AM74_9APHY</name>
<organism evidence="2 3">
    <name type="scientific">Obba rivulosa</name>
    <dbReference type="NCBI Taxonomy" id="1052685"/>
    <lineage>
        <taxon>Eukaryota</taxon>
        <taxon>Fungi</taxon>
        <taxon>Dikarya</taxon>
        <taxon>Basidiomycota</taxon>
        <taxon>Agaricomycotina</taxon>
        <taxon>Agaricomycetes</taxon>
        <taxon>Polyporales</taxon>
        <taxon>Gelatoporiaceae</taxon>
        <taxon>Obba</taxon>
    </lineage>
</organism>
<feature type="compositionally biased region" description="Low complexity" evidence="1">
    <location>
        <begin position="213"/>
        <end position="225"/>
    </location>
</feature>
<dbReference type="EMBL" id="KV722512">
    <property type="protein sequence ID" value="OCH86783.1"/>
    <property type="molecule type" value="Genomic_DNA"/>
</dbReference>
<proteinExistence type="predicted"/>
<evidence type="ECO:0000313" key="3">
    <source>
        <dbReference type="Proteomes" id="UP000250043"/>
    </source>
</evidence>
<protein>
    <submittedName>
        <fullName evidence="2">Uncharacterized protein</fullName>
    </submittedName>
</protein>
<dbReference type="AlphaFoldDB" id="A0A8E2AM74"/>
<feature type="region of interest" description="Disordered" evidence="1">
    <location>
        <begin position="211"/>
        <end position="233"/>
    </location>
</feature>
<reference evidence="2 3" key="1">
    <citation type="submission" date="2016-07" db="EMBL/GenBank/DDBJ databases">
        <title>Draft genome of the white-rot fungus Obba rivulosa 3A-2.</title>
        <authorList>
            <consortium name="DOE Joint Genome Institute"/>
            <person name="Miettinen O."/>
            <person name="Riley R."/>
            <person name="Acob R."/>
            <person name="Barry K."/>
            <person name="Cullen D."/>
            <person name="De Vries R."/>
            <person name="Hainaut M."/>
            <person name="Hatakka A."/>
            <person name="Henrissat B."/>
            <person name="Hilden K."/>
            <person name="Kuo R."/>
            <person name="Labutti K."/>
            <person name="Lipzen A."/>
            <person name="Makela M.R."/>
            <person name="Sandor L."/>
            <person name="Spatafora J.W."/>
            <person name="Grigoriev I.V."/>
            <person name="Hibbett D.S."/>
        </authorList>
    </citation>
    <scope>NUCLEOTIDE SEQUENCE [LARGE SCALE GENOMIC DNA]</scope>
    <source>
        <strain evidence="2 3">3A-2</strain>
    </source>
</reference>
<feature type="compositionally biased region" description="Polar residues" evidence="1">
    <location>
        <begin position="133"/>
        <end position="142"/>
    </location>
</feature>
<evidence type="ECO:0000256" key="1">
    <source>
        <dbReference type="SAM" id="MobiDB-lite"/>
    </source>
</evidence>
<accession>A0A8E2AM74</accession>
<feature type="region of interest" description="Disordered" evidence="1">
    <location>
        <begin position="133"/>
        <end position="152"/>
    </location>
</feature>
<evidence type="ECO:0000313" key="2">
    <source>
        <dbReference type="EMBL" id="OCH86783.1"/>
    </source>
</evidence>
<dbReference type="Proteomes" id="UP000250043">
    <property type="component" value="Unassembled WGS sequence"/>
</dbReference>
<gene>
    <name evidence="2" type="ORF">OBBRIDRAFT_806537</name>
</gene>